<evidence type="ECO:0000313" key="2">
    <source>
        <dbReference type="Proteomes" id="UP001317613"/>
    </source>
</evidence>
<protein>
    <submittedName>
        <fullName evidence="1">Uncharacterized protein</fullName>
    </submittedName>
</protein>
<dbReference type="Proteomes" id="UP001317613">
    <property type="component" value="Chromosome"/>
</dbReference>
<organism evidence="1 2">
    <name type="scientific">Enterococcus faecalis</name>
    <name type="common">Streptococcus faecalis</name>
    <dbReference type="NCBI Taxonomy" id="1351"/>
    <lineage>
        <taxon>Bacteria</taxon>
        <taxon>Bacillati</taxon>
        <taxon>Bacillota</taxon>
        <taxon>Bacilli</taxon>
        <taxon>Lactobacillales</taxon>
        <taxon>Enterococcaceae</taxon>
        <taxon>Enterococcus</taxon>
    </lineage>
</organism>
<name>A0AC59HLY5_ENTFL</name>
<gene>
    <name evidence="1" type="ORF">EfsSVR2332_07990</name>
</gene>
<sequence length="88" mass="9480">MSYQKKAIQKEGEQAYVLVNDFGTIIRRDVQVGQENGDKMAIESGLESADRVVISSKKPVKVGDIVESDAAIASDESATNESMTDASK</sequence>
<dbReference type="EMBL" id="AP026729">
    <property type="protein sequence ID" value="BDQ60721.1"/>
    <property type="molecule type" value="Genomic_DNA"/>
</dbReference>
<proteinExistence type="predicted"/>
<accession>A0AC59HLY5</accession>
<reference evidence="1" key="1">
    <citation type="submission" date="2022-08" db="EMBL/GenBank/DDBJ databases">
        <title>Molecular epidemiological analysis of five strains of VanD-type vancomycin-resistant Enterococcus faecalis.</title>
        <authorList>
            <person name="Mimura K."/>
            <person name="Hashimoto Y."/>
            <person name="Tomita H."/>
        </authorList>
    </citation>
    <scope>NUCLEOTIDE SEQUENCE</scope>
    <source>
        <strain evidence="1">SVR2332</strain>
    </source>
</reference>
<evidence type="ECO:0000313" key="1">
    <source>
        <dbReference type="EMBL" id="BDQ60721.1"/>
    </source>
</evidence>